<reference evidence="5 6" key="1">
    <citation type="submission" date="2014-08" db="EMBL/GenBank/DDBJ databases">
        <authorList>
            <person name="Wibberg D."/>
        </authorList>
    </citation>
    <scope>NUCLEOTIDE SEQUENCE [LARGE SCALE GENOMIC DNA]</scope>
    <source>
        <strain evidence="6">ING2-E5B</strain>
    </source>
</reference>
<dbReference type="InterPro" id="IPR047629">
    <property type="entry name" value="IS1182_transpos"/>
</dbReference>
<dbReference type="PANTHER" id="PTHR33408">
    <property type="entry name" value="TRANSPOSASE"/>
    <property type="match status" value="1"/>
</dbReference>
<feature type="domain" description="Transposase DDE" evidence="4">
    <location>
        <begin position="376"/>
        <end position="504"/>
    </location>
</feature>
<dbReference type="NCBIfam" id="NF033551">
    <property type="entry name" value="transpos_IS1182"/>
    <property type="match status" value="1"/>
</dbReference>
<dbReference type="Pfam" id="PF13751">
    <property type="entry name" value="DDE_Tnp_1_6"/>
    <property type="match status" value="1"/>
</dbReference>
<feature type="domain" description="Transposase IS4-like" evidence="2">
    <location>
        <begin position="258"/>
        <end position="347"/>
    </location>
</feature>
<evidence type="ECO:0000256" key="1">
    <source>
        <dbReference type="SAM" id="Coils"/>
    </source>
</evidence>
<dbReference type="STRING" id="1562970.ING2E5B_1694"/>
<dbReference type="Pfam" id="PF05598">
    <property type="entry name" value="DUF772"/>
    <property type="match status" value="1"/>
</dbReference>
<accession>A0A098C0N4</accession>
<organism evidence="5 6">
    <name type="scientific">Fermentimonas caenicola</name>
    <dbReference type="NCBI Taxonomy" id="1562970"/>
    <lineage>
        <taxon>Bacteria</taxon>
        <taxon>Pseudomonadati</taxon>
        <taxon>Bacteroidota</taxon>
        <taxon>Bacteroidia</taxon>
        <taxon>Bacteroidales</taxon>
        <taxon>Dysgonomonadaceae</taxon>
        <taxon>Fermentimonas</taxon>
    </lineage>
</organism>
<proteinExistence type="predicted"/>
<dbReference type="PANTHER" id="PTHR33408:SF2">
    <property type="entry name" value="TRANSPOSASE DDE DOMAIN-CONTAINING PROTEIN"/>
    <property type="match status" value="1"/>
</dbReference>
<dbReference type="Proteomes" id="UP000032417">
    <property type="component" value="Chromosome 1"/>
</dbReference>
<dbReference type="Pfam" id="PF01609">
    <property type="entry name" value="DDE_Tnp_1"/>
    <property type="match status" value="1"/>
</dbReference>
<keyword evidence="1" id="KW-0175">Coiled coil</keyword>
<dbReference type="GO" id="GO:0006313">
    <property type="term" value="P:DNA transposition"/>
    <property type="evidence" value="ECO:0007669"/>
    <property type="project" value="InterPro"/>
</dbReference>
<dbReference type="KEGG" id="pbt:ING2E5B_1694"/>
<dbReference type="EMBL" id="LN515532">
    <property type="protein sequence ID" value="CEA16440.1"/>
    <property type="molecule type" value="Genomic_DNA"/>
</dbReference>
<dbReference type="GO" id="GO:0004803">
    <property type="term" value="F:transposase activity"/>
    <property type="evidence" value="ECO:0007669"/>
    <property type="project" value="InterPro"/>
</dbReference>
<dbReference type="AlphaFoldDB" id="A0A098C0N4"/>
<evidence type="ECO:0000259" key="3">
    <source>
        <dbReference type="Pfam" id="PF05598"/>
    </source>
</evidence>
<feature type="domain" description="Transposase InsH N-terminal" evidence="3">
    <location>
        <begin position="20"/>
        <end position="110"/>
    </location>
</feature>
<dbReference type="InterPro" id="IPR025668">
    <property type="entry name" value="Tnp_DDE_dom"/>
</dbReference>
<sequence>MTKLVFKSYTQGQSVLFPASLDEKLSPDSPARLINHIVDNLDISRVIDTYKFGSRSAYHPRMMLKVVIYGYLNNIYSCRKIENALNDRVSFMWLSGNQAPDHNTLNRFRSSHLKDTIPEIFTQVVVMLVGMGYLSLESAYINGTKIESRANRYTFVWRKSVEKNKARLEEKIRKVLELVEEGIAQDNLPDDEPPRPLNSEELKRHIAEINQKNRTKAEERAIKTLENKHLVKLEEYEKHFEVLGELNSYSKTDPAATFMRLKEDHMLNGQLKPAYNVQIATENQFFTYYDFFPNPGDTLTLKPFMDGFKQRHGKYPAKTIADSGYGSEESYEFMEQNRIEPFVKYNYFHKEQTRLFRNNGFLAQNLYYNPEGDYYVCPMGQHMGKAGTTTRKSESGYQSHLSVYQAKNCTGCPLRCLCHKAKENRRIEFNHNLNRLKNKARECLTSEEGLMHRSRRPIEPEAVFGQSKSNKGYNRFRHFNDKPTDRIMMDFAIFAVAFNLEKLHRKRQDTGKKQTKAENNPPFSRFILFCQQENRRSAKIKTSTQRHTAYVA</sequence>
<feature type="coiled-coil region" evidence="1">
    <location>
        <begin position="158"/>
        <end position="219"/>
    </location>
</feature>
<gene>
    <name evidence="5" type="ORF">ING2E5B_1694</name>
</gene>
<evidence type="ECO:0000259" key="4">
    <source>
        <dbReference type="Pfam" id="PF13751"/>
    </source>
</evidence>
<keyword evidence="6" id="KW-1185">Reference proteome</keyword>
<evidence type="ECO:0000259" key="2">
    <source>
        <dbReference type="Pfam" id="PF01609"/>
    </source>
</evidence>
<dbReference type="InterPro" id="IPR008490">
    <property type="entry name" value="Transposase_InsH_N"/>
</dbReference>
<dbReference type="HOGENOM" id="CLU_021293_0_1_10"/>
<evidence type="ECO:0000313" key="6">
    <source>
        <dbReference type="Proteomes" id="UP000032417"/>
    </source>
</evidence>
<dbReference type="InterPro" id="IPR002559">
    <property type="entry name" value="Transposase_11"/>
</dbReference>
<name>A0A098C0N4_9BACT</name>
<protein>
    <submittedName>
        <fullName evidence="5">Transposase IS4 family protein</fullName>
    </submittedName>
</protein>
<dbReference type="GO" id="GO:0003677">
    <property type="term" value="F:DNA binding"/>
    <property type="evidence" value="ECO:0007669"/>
    <property type="project" value="InterPro"/>
</dbReference>
<evidence type="ECO:0000313" key="5">
    <source>
        <dbReference type="EMBL" id="CEA16440.1"/>
    </source>
</evidence>
<dbReference type="PATRIC" id="fig|1562970.3.peg.1682"/>
<dbReference type="OrthoDB" id="1014571at2"/>